<evidence type="ECO:0000313" key="5">
    <source>
        <dbReference type="EMBL" id="WNC08999.1"/>
    </source>
</evidence>
<dbReference type="RefSeq" id="WP_286915975.1">
    <property type="nucleotide sequence ID" value="NZ_CP134081.1"/>
</dbReference>
<dbReference type="GO" id="GO:0008770">
    <property type="term" value="F:[acyl-carrier-protein] phosphodiesterase activity"/>
    <property type="evidence" value="ECO:0007669"/>
    <property type="project" value="InterPro"/>
</dbReference>
<dbReference type="Pfam" id="PF04336">
    <property type="entry name" value="ACP_PD"/>
    <property type="match status" value="1"/>
</dbReference>
<dbReference type="PIRSF" id="PIRSF011489">
    <property type="entry name" value="DUF479"/>
    <property type="match status" value="1"/>
</dbReference>
<dbReference type="PANTHER" id="PTHR38764:SF1">
    <property type="entry name" value="ACYL CARRIER PROTEIN PHOSPHODIESTERASE"/>
    <property type="match status" value="1"/>
</dbReference>
<evidence type="ECO:0000256" key="2">
    <source>
        <dbReference type="ARBA" id="ARBA00022801"/>
    </source>
</evidence>
<keyword evidence="2" id="KW-0378">Hydrolase</keyword>
<name>A0AAJ6MSP9_9PSED</name>
<dbReference type="Proteomes" id="UP001258207">
    <property type="component" value="Chromosome"/>
</dbReference>
<keyword evidence="1" id="KW-0444">Lipid biosynthesis</keyword>
<evidence type="ECO:0000256" key="4">
    <source>
        <dbReference type="ARBA" id="ARBA00023160"/>
    </source>
</evidence>
<evidence type="ECO:0000313" key="6">
    <source>
        <dbReference type="Proteomes" id="UP001258207"/>
    </source>
</evidence>
<dbReference type="PANTHER" id="PTHR38764">
    <property type="entry name" value="ACYL CARRIER PROTEIN PHOSPHODIESTERASE"/>
    <property type="match status" value="1"/>
</dbReference>
<dbReference type="InterPro" id="IPR007431">
    <property type="entry name" value="ACP_PD"/>
</dbReference>
<keyword evidence="4" id="KW-0275">Fatty acid biosynthesis</keyword>
<proteinExistence type="predicted"/>
<reference evidence="5" key="1">
    <citation type="submission" date="2023-09" db="EMBL/GenBank/DDBJ databases">
        <title>First report of Pseudomonas coleopterorum DJ13 causing leaf spot on Rhododendron pulchrum Sweet in China.</title>
        <authorList>
            <person name="Zhang Y."/>
        </authorList>
    </citation>
    <scope>NUCLEOTIDE SEQUENCE</scope>
    <source>
        <strain evidence="5">DJ13</strain>
    </source>
</reference>
<accession>A0AAJ6MSP9</accession>
<protein>
    <submittedName>
        <fullName evidence="5">ACP phosphodiesterase</fullName>
    </submittedName>
</protein>
<dbReference type="AlphaFoldDB" id="A0AAJ6MSP9"/>
<organism evidence="5 6">
    <name type="scientific">Pseudomonas coleopterorum</name>
    <dbReference type="NCBI Taxonomy" id="1605838"/>
    <lineage>
        <taxon>Bacteria</taxon>
        <taxon>Pseudomonadati</taxon>
        <taxon>Pseudomonadota</taxon>
        <taxon>Gammaproteobacteria</taxon>
        <taxon>Pseudomonadales</taxon>
        <taxon>Pseudomonadaceae</taxon>
        <taxon>Pseudomonas</taxon>
    </lineage>
</organism>
<keyword evidence="4" id="KW-0276">Fatty acid metabolism</keyword>
<dbReference type="GO" id="GO:0006633">
    <property type="term" value="P:fatty acid biosynthetic process"/>
    <property type="evidence" value="ECO:0007669"/>
    <property type="project" value="UniProtKB-KW"/>
</dbReference>
<evidence type="ECO:0000256" key="1">
    <source>
        <dbReference type="ARBA" id="ARBA00022516"/>
    </source>
</evidence>
<evidence type="ECO:0000256" key="3">
    <source>
        <dbReference type="ARBA" id="ARBA00023098"/>
    </source>
</evidence>
<sequence>MNYLAHLHLGGPLPEQLLGSLYGDFVKGRLEGRFSAPLEAGIRLHRQIDAFTDSHPLVLAAIGRFPAERRRYAGIIVDVFFDHCLARHWADYSQQPLADFSRHVYRVLAAEADLPGRLAAMAPHMIAEDWLGSYRDFRVIERVLQGISRRLSRPEGLAGAFEEVQALYEPLSEDFRAFYPVVQGFAREMR</sequence>
<gene>
    <name evidence="5" type="ORF">RI108_17190</name>
</gene>
<dbReference type="EMBL" id="CP134081">
    <property type="protein sequence ID" value="WNC08999.1"/>
    <property type="molecule type" value="Genomic_DNA"/>
</dbReference>
<keyword evidence="3" id="KW-0443">Lipid metabolism</keyword>